<feature type="transmembrane region" description="Helical" evidence="6">
    <location>
        <begin position="222"/>
        <end position="244"/>
    </location>
</feature>
<evidence type="ECO:0000256" key="4">
    <source>
        <dbReference type="ARBA" id="ARBA00022989"/>
    </source>
</evidence>
<feature type="transmembrane region" description="Helical" evidence="6">
    <location>
        <begin position="146"/>
        <end position="166"/>
    </location>
</feature>
<dbReference type="GO" id="GO:0005886">
    <property type="term" value="C:plasma membrane"/>
    <property type="evidence" value="ECO:0007669"/>
    <property type="project" value="UniProtKB-SubCell"/>
</dbReference>
<feature type="transmembrane region" description="Helical" evidence="6">
    <location>
        <begin position="298"/>
        <end position="322"/>
    </location>
</feature>
<dbReference type="Proteomes" id="UP000585050">
    <property type="component" value="Unassembled WGS sequence"/>
</dbReference>
<evidence type="ECO:0000256" key="5">
    <source>
        <dbReference type="ARBA" id="ARBA00023136"/>
    </source>
</evidence>
<dbReference type="RefSeq" id="WP_168884449.1">
    <property type="nucleotide sequence ID" value="NZ_JABAIL010000007.1"/>
</dbReference>
<dbReference type="PANTHER" id="PTHR30250:SF11">
    <property type="entry name" value="O-ANTIGEN TRANSPORTER-RELATED"/>
    <property type="match status" value="1"/>
</dbReference>
<comment type="subcellular location">
    <subcellularLocation>
        <location evidence="1">Cell membrane</location>
        <topology evidence="1">Multi-pass membrane protein</topology>
    </subcellularLocation>
</comment>
<comment type="caution">
    <text evidence="7">The sequence shown here is derived from an EMBL/GenBank/DDBJ whole genome shotgun (WGS) entry which is preliminary data.</text>
</comment>
<dbReference type="InterPro" id="IPR050833">
    <property type="entry name" value="Poly_Biosynth_Transport"/>
</dbReference>
<protein>
    <recommendedName>
        <fullName evidence="9">Membrane protein involved in the export of O-antigen and teichoic acid</fullName>
    </recommendedName>
</protein>
<keyword evidence="4 6" id="KW-1133">Transmembrane helix</keyword>
<feature type="transmembrane region" description="Helical" evidence="6">
    <location>
        <begin position="12"/>
        <end position="34"/>
    </location>
</feature>
<feature type="transmembrane region" description="Helical" evidence="6">
    <location>
        <begin position="389"/>
        <end position="408"/>
    </location>
</feature>
<sequence length="443" mass="50559">MKLLIRQFTERPFLSSITITVSELFINYSLLLFITHLFEASVVGKWFLFLAVYNVSINIREGVLYASLVKFSSGKEADVQYSSFKTVFVSLLLIEGIIGSIILTVGLFNLFPEISSLLVLYPIYSITNNSLKWIENIHKSNRQLHKTVLINIFTIICLGLLCYGLWQLQQPKLEDLIWGLSGMYTVVFFLSLSTLPIFKIIKSKFNPKTFKQIIFYAKQGTLKAIFGTIASRMTLFISAGLLSLEVTAVLGLAQRYLIIILALGNSIQLIFYPKIVVLFESGQLNKFKNEFKKTLVRVYSLILPLSLIFMIVIKPIIIFLHGEVYADAYYLLVILILSSLFNPLGAFFGSYTNAIGKPQHSTNVVVLNSCILIVSSYFFIHFFGELGTVLPSLFTEFIGFILITYYFIKREKINIVSLIYFLPKCYAIYFRKGKQMLFQYSNK</sequence>
<evidence type="ECO:0000256" key="6">
    <source>
        <dbReference type="SAM" id="Phobius"/>
    </source>
</evidence>
<dbReference type="EMBL" id="JABAIL010000007">
    <property type="protein sequence ID" value="NLR93741.1"/>
    <property type="molecule type" value="Genomic_DNA"/>
</dbReference>
<evidence type="ECO:0000313" key="8">
    <source>
        <dbReference type="Proteomes" id="UP000585050"/>
    </source>
</evidence>
<feature type="transmembrane region" description="Helical" evidence="6">
    <location>
        <begin position="328"/>
        <end position="352"/>
    </location>
</feature>
<evidence type="ECO:0008006" key="9">
    <source>
        <dbReference type="Google" id="ProtNLM"/>
    </source>
</evidence>
<dbReference type="PANTHER" id="PTHR30250">
    <property type="entry name" value="PST FAMILY PREDICTED COLANIC ACID TRANSPORTER"/>
    <property type="match status" value="1"/>
</dbReference>
<organism evidence="7 8">
    <name type="scientific">Flammeovirga agarivorans</name>
    <dbReference type="NCBI Taxonomy" id="2726742"/>
    <lineage>
        <taxon>Bacteria</taxon>
        <taxon>Pseudomonadati</taxon>
        <taxon>Bacteroidota</taxon>
        <taxon>Cytophagia</taxon>
        <taxon>Cytophagales</taxon>
        <taxon>Flammeovirgaceae</taxon>
        <taxon>Flammeovirga</taxon>
    </lineage>
</organism>
<dbReference type="AlphaFoldDB" id="A0A7X8SNZ2"/>
<feature type="transmembrane region" description="Helical" evidence="6">
    <location>
        <begin position="178"/>
        <end position="201"/>
    </location>
</feature>
<accession>A0A7X8SNZ2</accession>
<evidence type="ECO:0000313" key="7">
    <source>
        <dbReference type="EMBL" id="NLR93741.1"/>
    </source>
</evidence>
<evidence type="ECO:0000256" key="3">
    <source>
        <dbReference type="ARBA" id="ARBA00022692"/>
    </source>
</evidence>
<gene>
    <name evidence="7" type="ORF">HGP29_21250</name>
</gene>
<proteinExistence type="predicted"/>
<feature type="transmembrane region" description="Helical" evidence="6">
    <location>
        <begin position="364"/>
        <end position="383"/>
    </location>
</feature>
<reference evidence="7 8" key="1">
    <citation type="submission" date="2020-04" db="EMBL/GenBank/DDBJ databases">
        <title>Flammeovirga sp. SR4, a novel species isolated from seawater.</title>
        <authorList>
            <person name="Wang X."/>
        </authorList>
    </citation>
    <scope>NUCLEOTIDE SEQUENCE [LARGE SCALE GENOMIC DNA]</scope>
    <source>
        <strain evidence="7 8">SR4</strain>
    </source>
</reference>
<keyword evidence="8" id="KW-1185">Reference proteome</keyword>
<evidence type="ECO:0000256" key="2">
    <source>
        <dbReference type="ARBA" id="ARBA00022475"/>
    </source>
</evidence>
<feature type="transmembrane region" description="Helical" evidence="6">
    <location>
        <begin position="87"/>
        <end position="108"/>
    </location>
</feature>
<keyword evidence="5 6" id="KW-0472">Membrane</keyword>
<evidence type="ECO:0000256" key="1">
    <source>
        <dbReference type="ARBA" id="ARBA00004651"/>
    </source>
</evidence>
<keyword evidence="2" id="KW-1003">Cell membrane</keyword>
<feature type="transmembrane region" description="Helical" evidence="6">
    <location>
        <begin position="256"/>
        <end position="277"/>
    </location>
</feature>
<name>A0A7X8SNZ2_9BACT</name>
<keyword evidence="3 6" id="KW-0812">Transmembrane</keyword>